<dbReference type="Gene3D" id="3.40.309.10">
    <property type="entry name" value="Aldehyde Dehydrogenase, Chain A, domain 2"/>
    <property type="match status" value="1"/>
</dbReference>
<evidence type="ECO:0000313" key="6">
    <source>
        <dbReference type="EMBL" id="SEP89722.1"/>
    </source>
</evidence>
<evidence type="ECO:0000313" key="7">
    <source>
        <dbReference type="Proteomes" id="UP000199233"/>
    </source>
</evidence>
<evidence type="ECO:0000256" key="4">
    <source>
        <dbReference type="RuleBase" id="RU003345"/>
    </source>
</evidence>
<sequence length="493" mass="51760">MNAPQSHSASIKLPRGLNYIGGQWQDDAAAARIEVRDPASEALLGSIPRSTPAAVDAAVRAARAALQDPAWANLPPMGREALLHRLAALMDEHASELAAIESLDNGKPIAFSSTLDVPLSAQWVRYFAGWPSKLAGRALNPALQANGSTHAYTIREPVGVVGAIVPWNFPLVLAVWKLAPALAAGCTVVIKPAEQTPYSLLRLAELIEQAGFPKGVVNVVLGDGSTGQAIVDHPGIAKISFTGSTAVGKRIAASVAGDLKRVTLELGGKSPTVILPDANLETAIPGAAQAVFVNSGQICFAGTRLFAPRKIFDQVLDGIAAVGASFKIGPGLSPDTLLGPVVSQRQLDSVLGKVEAGIKAGAAVHSGGKRAGSQGYFVEPTILVTSDRENPAYREEVFGPVLTATPYDEIDELAAYANDSEYGLGAHVYTRDLAKAHQLARRIQAGTVWVNTQLAPDPAMPFGGFKQSGWGRENGEDVFAHYLETKSVIMNIA</sequence>
<dbReference type="InterPro" id="IPR029510">
    <property type="entry name" value="Ald_DH_CS_GLU"/>
</dbReference>
<keyword evidence="2 4" id="KW-0560">Oxidoreductase</keyword>
<gene>
    <name evidence="6" type="ORF">SAMN04488038_102137</name>
</gene>
<proteinExistence type="inferred from homology"/>
<dbReference type="FunFam" id="3.40.309.10:FF:000009">
    <property type="entry name" value="Aldehyde dehydrogenase A"/>
    <property type="match status" value="1"/>
</dbReference>
<protein>
    <submittedName>
        <fullName evidence="6">Phenylacetaldehyde dehydrogenase</fullName>
    </submittedName>
</protein>
<dbReference type="PROSITE" id="PS00687">
    <property type="entry name" value="ALDEHYDE_DEHYDR_GLU"/>
    <property type="match status" value="1"/>
</dbReference>
<dbReference type="PANTHER" id="PTHR11699">
    <property type="entry name" value="ALDEHYDE DEHYDROGENASE-RELATED"/>
    <property type="match status" value="1"/>
</dbReference>
<dbReference type="SUPFAM" id="SSF53720">
    <property type="entry name" value="ALDH-like"/>
    <property type="match status" value="1"/>
</dbReference>
<feature type="domain" description="Aldehyde dehydrogenase" evidence="5">
    <location>
        <begin position="24"/>
        <end position="488"/>
    </location>
</feature>
<dbReference type="RefSeq" id="WP_093282017.1">
    <property type="nucleotide sequence ID" value="NZ_FOFS01000002.1"/>
</dbReference>
<evidence type="ECO:0000259" key="5">
    <source>
        <dbReference type="Pfam" id="PF00171"/>
    </source>
</evidence>
<dbReference type="AlphaFoldDB" id="A0A1H9BL78"/>
<dbReference type="Pfam" id="PF00171">
    <property type="entry name" value="Aldedh"/>
    <property type="match status" value="1"/>
</dbReference>
<dbReference type="OrthoDB" id="9812625at2"/>
<dbReference type="InterPro" id="IPR016162">
    <property type="entry name" value="Ald_DH_N"/>
</dbReference>
<evidence type="ECO:0000256" key="2">
    <source>
        <dbReference type="ARBA" id="ARBA00023002"/>
    </source>
</evidence>
<accession>A0A1H9BL78</accession>
<evidence type="ECO:0000256" key="3">
    <source>
        <dbReference type="PROSITE-ProRule" id="PRU10007"/>
    </source>
</evidence>
<reference evidence="6 7" key="1">
    <citation type="submission" date="2016-10" db="EMBL/GenBank/DDBJ databases">
        <authorList>
            <person name="de Groot N.N."/>
        </authorList>
    </citation>
    <scope>NUCLEOTIDE SEQUENCE [LARGE SCALE GENOMIC DNA]</scope>
    <source>
        <strain evidence="6 7">DSM 25927</strain>
    </source>
</reference>
<dbReference type="EMBL" id="FOFS01000002">
    <property type="protein sequence ID" value="SEP89722.1"/>
    <property type="molecule type" value="Genomic_DNA"/>
</dbReference>
<name>A0A1H9BL78_9GAMM</name>
<dbReference type="InterPro" id="IPR016163">
    <property type="entry name" value="Ald_DH_C"/>
</dbReference>
<dbReference type="Proteomes" id="UP000199233">
    <property type="component" value="Unassembled WGS sequence"/>
</dbReference>
<dbReference type="FunFam" id="3.40.605.10:FF:000007">
    <property type="entry name" value="NAD/NADP-dependent betaine aldehyde dehydrogenase"/>
    <property type="match status" value="1"/>
</dbReference>
<dbReference type="InterPro" id="IPR015590">
    <property type="entry name" value="Aldehyde_DH_dom"/>
</dbReference>
<keyword evidence="7" id="KW-1185">Reference proteome</keyword>
<comment type="similarity">
    <text evidence="1 4">Belongs to the aldehyde dehydrogenase family.</text>
</comment>
<dbReference type="FunFam" id="3.40.605.10:FF:000026">
    <property type="entry name" value="Aldehyde dehydrogenase, putative"/>
    <property type="match status" value="1"/>
</dbReference>
<dbReference type="STRING" id="489703.SAMN04488038_102137"/>
<evidence type="ECO:0000256" key="1">
    <source>
        <dbReference type="ARBA" id="ARBA00009986"/>
    </source>
</evidence>
<dbReference type="GO" id="GO:0016620">
    <property type="term" value="F:oxidoreductase activity, acting on the aldehyde or oxo group of donors, NAD or NADP as acceptor"/>
    <property type="evidence" value="ECO:0007669"/>
    <property type="project" value="InterPro"/>
</dbReference>
<dbReference type="InterPro" id="IPR016161">
    <property type="entry name" value="Ald_DH/histidinol_DH"/>
</dbReference>
<dbReference type="Gene3D" id="3.40.605.10">
    <property type="entry name" value="Aldehyde Dehydrogenase, Chain A, domain 1"/>
    <property type="match status" value="1"/>
</dbReference>
<organism evidence="6 7">
    <name type="scientific">Solimonas aquatica</name>
    <dbReference type="NCBI Taxonomy" id="489703"/>
    <lineage>
        <taxon>Bacteria</taxon>
        <taxon>Pseudomonadati</taxon>
        <taxon>Pseudomonadota</taxon>
        <taxon>Gammaproteobacteria</taxon>
        <taxon>Nevskiales</taxon>
        <taxon>Nevskiaceae</taxon>
        <taxon>Solimonas</taxon>
    </lineage>
</organism>
<feature type="active site" evidence="3">
    <location>
        <position position="265"/>
    </location>
</feature>